<dbReference type="CDD" id="cd00180">
    <property type="entry name" value="PKc"/>
    <property type="match status" value="1"/>
</dbReference>
<feature type="compositionally biased region" description="Basic and acidic residues" evidence="3">
    <location>
        <begin position="741"/>
        <end position="757"/>
    </location>
</feature>
<organism evidence="5 6">
    <name type="scientific">Elsinoe australis</name>
    <dbReference type="NCBI Taxonomy" id="40998"/>
    <lineage>
        <taxon>Eukaryota</taxon>
        <taxon>Fungi</taxon>
        <taxon>Dikarya</taxon>
        <taxon>Ascomycota</taxon>
        <taxon>Pezizomycotina</taxon>
        <taxon>Dothideomycetes</taxon>
        <taxon>Dothideomycetidae</taxon>
        <taxon>Myriangiales</taxon>
        <taxon>Elsinoaceae</taxon>
        <taxon>Elsinoe</taxon>
    </lineage>
</organism>
<feature type="compositionally biased region" description="Basic and acidic residues" evidence="3">
    <location>
        <begin position="764"/>
        <end position="773"/>
    </location>
</feature>
<feature type="compositionally biased region" description="Basic residues" evidence="3">
    <location>
        <begin position="81"/>
        <end position="94"/>
    </location>
</feature>
<dbReference type="Gene3D" id="1.10.510.10">
    <property type="entry name" value="Transferase(Phosphotransferase) domain 1"/>
    <property type="match status" value="1"/>
</dbReference>
<dbReference type="AlphaFoldDB" id="A0A4U7B344"/>
<feature type="compositionally biased region" description="Basic and acidic residues" evidence="3">
    <location>
        <begin position="810"/>
        <end position="829"/>
    </location>
</feature>
<keyword evidence="1" id="KW-0547">Nucleotide-binding</keyword>
<feature type="compositionally biased region" description="Low complexity" evidence="3">
    <location>
        <begin position="834"/>
        <end position="855"/>
    </location>
</feature>
<evidence type="ECO:0000259" key="4">
    <source>
        <dbReference type="PROSITE" id="PS50011"/>
    </source>
</evidence>
<feature type="compositionally biased region" description="Polar residues" evidence="3">
    <location>
        <begin position="729"/>
        <end position="739"/>
    </location>
</feature>
<keyword evidence="2" id="KW-0067">ATP-binding</keyword>
<evidence type="ECO:0000313" key="6">
    <source>
        <dbReference type="Proteomes" id="UP000308133"/>
    </source>
</evidence>
<evidence type="ECO:0000313" key="5">
    <source>
        <dbReference type="EMBL" id="TKX22494.1"/>
    </source>
</evidence>
<dbReference type="GO" id="GO:0004672">
    <property type="term" value="F:protein kinase activity"/>
    <property type="evidence" value="ECO:0007669"/>
    <property type="project" value="InterPro"/>
</dbReference>
<keyword evidence="5" id="KW-0808">Transferase</keyword>
<feature type="compositionally biased region" description="Polar residues" evidence="3">
    <location>
        <begin position="655"/>
        <end position="674"/>
    </location>
</feature>
<feature type="compositionally biased region" description="Basic and acidic residues" evidence="3">
    <location>
        <begin position="631"/>
        <end position="654"/>
    </location>
</feature>
<dbReference type="PANTHER" id="PTHR27001:SF118">
    <property type="entry name" value="OS01G0253100 PROTEIN"/>
    <property type="match status" value="1"/>
</dbReference>
<feature type="compositionally biased region" description="Polar residues" evidence="3">
    <location>
        <begin position="692"/>
        <end position="705"/>
    </location>
</feature>
<dbReference type="GO" id="GO:0005886">
    <property type="term" value="C:plasma membrane"/>
    <property type="evidence" value="ECO:0007669"/>
    <property type="project" value="TreeGrafter"/>
</dbReference>
<feature type="region of interest" description="Disordered" evidence="3">
    <location>
        <begin position="185"/>
        <end position="209"/>
    </location>
</feature>
<dbReference type="EMBL" id="PTQR01000066">
    <property type="protein sequence ID" value="TKX22494.1"/>
    <property type="molecule type" value="Genomic_DNA"/>
</dbReference>
<name>A0A4U7B344_9PEZI</name>
<feature type="domain" description="Protein kinase" evidence="4">
    <location>
        <begin position="370"/>
        <end position="618"/>
    </location>
</feature>
<dbReference type="PROSITE" id="PS50011">
    <property type="entry name" value="PROTEIN_KINASE_DOM"/>
    <property type="match status" value="1"/>
</dbReference>
<protein>
    <submittedName>
        <fullName evidence="5">Protein kinase domain-containing protein 26</fullName>
    </submittedName>
</protein>
<dbReference type="Pfam" id="PF00069">
    <property type="entry name" value="Pkinase"/>
    <property type="match status" value="1"/>
</dbReference>
<evidence type="ECO:0000256" key="3">
    <source>
        <dbReference type="SAM" id="MobiDB-lite"/>
    </source>
</evidence>
<reference evidence="5 6" key="1">
    <citation type="submission" date="2018-02" db="EMBL/GenBank/DDBJ databases">
        <title>Draft genome sequences of Elsinoe sp., causing black scab on jojoba.</title>
        <authorList>
            <person name="Stodart B."/>
            <person name="Jeffress S."/>
            <person name="Ash G."/>
            <person name="Arun Chinnappa K."/>
        </authorList>
    </citation>
    <scope>NUCLEOTIDE SEQUENCE [LARGE SCALE GENOMIC DNA]</scope>
    <source>
        <strain evidence="5 6">Hillstone_2</strain>
    </source>
</reference>
<sequence>MPHVLPQPIPTGAKIDDVNAKESDIPLDDTNHRRKSLLRGIQRLSHRKRREDEGRAPDQQDIAEEVKEESQIPNGIDGPVRRRSLLRRFPTKWRGKSEPSRARGHRRLKSEERPITPALVPQLEVNTKRRALSETRRAVVQNSRESSTTRQSSATRPSLNGRSSIPHDLRDVQNQFKRFKLDDTAEAAEPPEDNHLSQQPDMPSRFERVPDDPVVIPVVVNVEAQESVRDSDTETIDREKLSEELDSKWILNLSMQFRDESRQEKLFITYAERPNFWRRVTVTWDYRNVRFGSMEEDVRSLSLQRDKNMRVYESVRVSLPDIKFFDTVTNLKLKTEDDDRLHIYVAEDQDEIIEYPSIGLAGHIKCPIYTESEVLIEAHLSGFVYKVRANDEVCVKKEIPGPNNVDEFLYELNALEMLQNAESVIGFRGIVTDDEKKLIKGLLISYAAKGSLVEMIYDFRHSPMLSWPRRRKWAGQIIDGLSAIHEAGYVQGDFTLSNIVVDEDDNAHIIDLNRRGCPVGWESPELMRLVLSKQKIGMMISTKTDLYQLGMVLFALAEQIEEPDRLNRQELAVIRNPEVPMWFRNIVRSCLEYWPQDRRSASYLLRMFEDGVRNEPIAPESDGSDGSEPADPEHVVTHDDIQQHRETQRQHDTTTQEARQSHVSGPNSSYSYTPSGERVWLKSRARVRGRSSIRSLTASSHTSISAEYVTPAQEDPPPEVIELADEPSNVLSQKSSTVPPRSEDRRSASKISDDRSSFRPQHARIPEFGHLNHQDSGLADIDTDTRPLTFRAPAHQDSGFDDFMTFGTEDYDRFRQPEQRDDRQNDTRHMNTGAAGSASSAHDSAIAAARTAYTK</sequence>
<dbReference type="InterPro" id="IPR011009">
    <property type="entry name" value="Kinase-like_dom_sf"/>
</dbReference>
<gene>
    <name evidence="5" type="ORF">C1H76_5276</name>
</gene>
<feature type="compositionally biased region" description="Basic and acidic residues" evidence="3">
    <location>
        <begin position="14"/>
        <end position="24"/>
    </location>
</feature>
<feature type="region of interest" description="Disordered" evidence="3">
    <location>
        <begin position="1"/>
        <end position="169"/>
    </location>
</feature>
<evidence type="ECO:0000256" key="2">
    <source>
        <dbReference type="ARBA" id="ARBA00022840"/>
    </source>
</evidence>
<feature type="region of interest" description="Disordered" evidence="3">
    <location>
        <begin position="614"/>
        <end position="675"/>
    </location>
</feature>
<feature type="compositionally biased region" description="Basic and acidic residues" evidence="3">
    <location>
        <begin position="50"/>
        <end position="70"/>
    </location>
</feature>
<evidence type="ECO:0000256" key="1">
    <source>
        <dbReference type="ARBA" id="ARBA00022741"/>
    </source>
</evidence>
<comment type="caution">
    <text evidence="5">The sequence shown here is derived from an EMBL/GenBank/DDBJ whole genome shotgun (WGS) entry which is preliminary data.</text>
</comment>
<keyword evidence="5" id="KW-0418">Kinase</keyword>
<dbReference type="InterPro" id="IPR000719">
    <property type="entry name" value="Prot_kinase_dom"/>
</dbReference>
<dbReference type="GO" id="GO:0005524">
    <property type="term" value="F:ATP binding"/>
    <property type="evidence" value="ECO:0007669"/>
    <property type="project" value="UniProtKB-KW"/>
</dbReference>
<dbReference type="Proteomes" id="UP000308133">
    <property type="component" value="Unassembled WGS sequence"/>
</dbReference>
<proteinExistence type="predicted"/>
<dbReference type="PANTHER" id="PTHR27001">
    <property type="entry name" value="OS01G0253100 PROTEIN"/>
    <property type="match status" value="1"/>
</dbReference>
<feature type="region of interest" description="Disordered" evidence="3">
    <location>
        <begin position="690"/>
        <end position="855"/>
    </location>
</feature>
<feature type="compositionally biased region" description="Polar residues" evidence="3">
    <location>
        <begin position="140"/>
        <end position="163"/>
    </location>
</feature>
<dbReference type="SUPFAM" id="SSF56112">
    <property type="entry name" value="Protein kinase-like (PK-like)"/>
    <property type="match status" value="1"/>
</dbReference>
<accession>A0A4U7B344</accession>